<dbReference type="Gene3D" id="3.10.450.50">
    <property type="match status" value="1"/>
</dbReference>
<organism evidence="2 3">
    <name type="scientific">Planococcus salinus</name>
    <dbReference type="NCBI Taxonomy" id="1848460"/>
    <lineage>
        <taxon>Bacteria</taxon>
        <taxon>Bacillati</taxon>
        <taxon>Bacillota</taxon>
        <taxon>Bacilli</taxon>
        <taxon>Bacillales</taxon>
        <taxon>Caryophanaceae</taxon>
        <taxon>Planococcus</taxon>
    </lineage>
</organism>
<evidence type="ECO:0000256" key="1">
    <source>
        <dbReference type="PROSITE-ProRule" id="PRU00339"/>
    </source>
</evidence>
<dbReference type="Proteomes" id="UP000275473">
    <property type="component" value="Unassembled WGS sequence"/>
</dbReference>
<keyword evidence="1" id="KW-0802">TPR repeat</keyword>
<dbReference type="SMART" id="SM00028">
    <property type="entry name" value="TPR"/>
    <property type="match status" value="1"/>
</dbReference>
<keyword evidence="3" id="KW-1185">Reference proteome</keyword>
<dbReference type="Gene3D" id="1.25.40.10">
    <property type="entry name" value="Tetratricopeptide repeat domain"/>
    <property type="match status" value="1"/>
</dbReference>
<dbReference type="InterPro" id="IPR019734">
    <property type="entry name" value="TPR_rpt"/>
</dbReference>
<evidence type="ECO:0000313" key="2">
    <source>
        <dbReference type="EMBL" id="RNF41183.1"/>
    </source>
</evidence>
<evidence type="ECO:0000313" key="3">
    <source>
        <dbReference type="Proteomes" id="UP000275473"/>
    </source>
</evidence>
<reference evidence="2 3" key="1">
    <citation type="journal article" date="2018" name="Int. J. Syst. Evol. Microbiol.">
        <title>Planococcus salinus sp. nov., a moderately halophilic bacterium isolated from a saline-alkali soil.</title>
        <authorList>
            <person name="Gan L."/>
        </authorList>
    </citation>
    <scope>NUCLEOTIDE SEQUENCE [LARGE SCALE GENOMIC DNA]</scope>
    <source>
        <strain evidence="2 3">LCB217</strain>
    </source>
</reference>
<gene>
    <name evidence="2" type="ORF">EEX84_02205</name>
</gene>
<dbReference type="SUPFAM" id="SSF48452">
    <property type="entry name" value="TPR-like"/>
    <property type="match status" value="1"/>
</dbReference>
<dbReference type="PROSITE" id="PS50005">
    <property type="entry name" value="TPR"/>
    <property type="match status" value="1"/>
</dbReference>
<name>A0A3M8PC20_9BACL</name>
<sequence length="621" mass="71700">MAHIQGENTLTIGRNDPCHCGSGKKYKKCCGKDEAAKTMFEEQNKVLREVLQEFFENHPRPSEQKELLAWKDTTENLLVPLYGEEKSNGIIGDLFFFLKRVDVWNAFIEHKARMEERPQLKQVLSAWPNPEFLVGEILSITEYKAQMRDLLSGDTKEIEVNESFPVETGNLAIGFYLPDVRISPQFVMALNSVTAVVEPKPETIQKMKDMYQSSEATEAQEFYRNNALSVYKQFSSGIRSTEQVPPEVLETVQSLEQFLIEHDLKSDDLIESFFHYLEPLPEVPKAAIPGAIQFGISQKLLKFDWSSADISRHFQAEMGDIQQFAEELQAFYDKAVANQEKEAAYAFEVGTNPKSNELQNWNLYMHLKHATITSESALKRQMEYYHDVPYEPKSDAEQAQLTAYEAYQVKTEKERIAKFEQLQRLDHQNADGFLLAAEVESEPSAREALLKKAVSSGEKQFEPEMEVAWLYVPNRPYLRALFLLGNLYWEQSRFEEAFDKYQKLLLLNPADHQGVRYMAISALLATDRLEEAESLIGHYEQENTDNAFYAWFKWLIQRKRQVLSNKTQEAYLEAIEKNPYAKKYVENRYEPDPYPASSVITPRSPEEARLIWTFLAPSLTN</sequence>
<dbReference type="PROSITE" id="PS50293">
    <property type="entry name" value="TPR_REGION"/>
    <property type="match status" value="1"/>
</dbReference>
<protein>
    <submittedName>
        <fullName evidence="2">Uncharacterized protein</fullName>
    </submittedName>
</protein>
<feature type="repeat" description="TPR" evidence="1">
    <location>
        <begin position="478"/>
        <end position="511"/>
    </location>
</feature>
<dbReference type="InterPro" id="IPR011990">
    <property type="entry name" value="TPR-like_helical_dom_sf"/>
</dbReference>
<proteinExistence type="predicted"/>
<accession>A0A3M8PC20</accession>
<dbReference type="SUPFAM" id="SSF103642">
    <property type="entry name" value="Sec-C motif"/>
    <property type="match status" value="1"/>
</dbReference>
<dbReference type="Pfam" id="PF02810">
    <property type="entry name" value="SEC-C"/>
    <property type="match status" value="1"/>
</dbReference>
<dbReference type="InterPro" id="IPR004027">
    <property type="entry name" value="SEC_C_motif"/>
</dbReference>
<dbReference type="AlphaFoldDB" id="A0A3M8PC20"/>
<dbReference type="EMBL" id="RIAX01000001">
    <property type="protein sequence ID" value="RNF41183.1"/>
    <property type="molecule type" value="Genomic_DNA"/>
</dbReference>
<comment type="caution">
    <text evidence="2">The sequence shown here is derived from an EMBL/GenBank/DDBJ whole genome shotgun (WGS) entry which is preliminary data.</text>
</comment>
<dbReference type="OrthoDB" id="6399948at2"/>
<dbReference type="RefSeq" id="WP_123163930.1">
    <property type="nucleotide sequence ID" value="NZ_RIAX01000001.1"/>
</dbReference>